<dbReference type="GO" id="GO:0007165">
    <property type="term" value="P:signal transduction"/>
    <property type="evidence" value="ECO:0007669"/>
    <property type="project" value="InterPro"/>
</dbReference>
<dbReference type="RefSeq" id="WP_161675283.1">
    <property type="nucleotide sequence ID" value="NZ_JAABLP010000002.1"/>
</dbReference>
<dbReference type="InterPro" id="IPR000014">
    <property type="entry name" value="PAS"/>
</dbReference>
<dbReference type="Gene3D" id="3.30.70.270">
    <property type="match status" value="1"/>
</dbReference>
<dbReference type="SUPFAM" id="SSF55785">
    <property type="entry name" value="PYP-like sensor domain (PAS domain)"/>
    <property type="match status" value="1"/>
</dbReference>
<sequence>MPQLTFPKAKRLRVVMTGIGGFLVLLIGIVGFVSTQQIFSVAAGIRLINERTGPLYTDALRASAAMQQINSIARNLIDECFHRTGSEVERAAFALRNADFSDIEAFRRHAQRVQLEELGRSLQMAKAELQGVHREILAVCEDYQVNREARVGIEQRIEFSLTRFEVSINALMEQSSHTIAGELDTAERAFRSVTGMENELARLGTILVGDWPLLRGAYDLRLQARKLRDSLLGDSYPQSTAGVTPVVEEQLEALTALRRELRNVSPWLESRGMGARVRHIQSILGAISTDLTDVHGLRENLLQGAQIDTRMQSTARQLRLSEYRLTKILQKLAIWAKLQNQASTEEITRKIDHSVPAILGAVSFAALACIGAVLAFSLLVTRPIEHLTAHVRRLRAEGRSESELPQSLLTRPDEIGSLATSFDGLMRTLDQARLDLLAASRVEVQQQFDRLTSAVESIPQGVLLTGPDERIILANDNFRELFGLSVADVRPGTSLQQVIDRCRENGAVVLADDTERGAGVTPHFFLSSQRIVSMKGERTIVVTTALTPEGGTVAVHEDVTERKRQEERIAYLAHHDALTGLPNRVLFRDQIGEALAHCLASGDPSALLYLDLDQFKTVNDTLGHPIGDRLLVAVAERLRQALGERDHVARLGGDEFAILLAGRTDGHRAAEIADQIIAAIGQPFDIGGQFIFIGVSIGIAIAPADGEDADLLMKHADMALYRAKQDGRNIHRFFEPSMDSAIKARRELEIDLRQALANDEFRLHFQPLFNLQDGQIEGFEALLRWPHPRHGNVSPAEFIPVAEETGLISAIGTWVLRHACQEAARWPKDTRVAVNVSPVQFRTRTLVLDVIAALGASGLSPNRLEIEITEGVLLHDTDATLSILADLQRLGVRIAMDDFGTGYSSLSYLRKFRFDKVKIDRAFIQDIHKGQDKLAVVRAVTGLCTSLGIATTAEGVESEEQLLALKAEGCTQAQGFYTGRPMPAEQALALLHQQEVMGMSVQSFGAPSAVSA</sequence>
<dbReference type="InterPro" id="IPR001633">
    <property type="entry name" value="EAL_dom"/>
</dbReference>
<dbReference type="PANTHER" id="PTHR44757">
    <property type="entry name" value="DIGUANYLATE CYCLASE DGCP"/>
    <property type="match status" value="1"/>
</dbReference>
<dbReference type="CDD" id="cd06225">
    <property type="entry name" value="HAMP"/>
    <property type="match status" value="1"/>
</dbReference>
<dbReference type="InterPro" id="IPR043128">
    <property type="entry name" value="Rev_trsase/Diguanyl_cyclase"/>
</dbReference>
<dbReference type="CDD" id="cd01948">
    <property type="entry name" value="EAL"/>
    <property type="match status" value="1"/>
</dbReference>
<dbReference type="InterPro" id="IPR052155">
    <property type="entry name" value="Biofilm_reg_signaling"/>
</dbReference>
<dbReference type="SUPFAM" id="SSF141868">
    <property type="entry name" value="EAL domain-like"/>
    <property type="match status" value="1"/>
</dbReference>
<dbReference type="CDD" id="cd01949">
    <property type="entry name" value="GGDEF"/>
    <property type="match status" value="1"/>
</dbReference>
<dbReference type="Gene3D" id="3.20.20.450">
    <property type="entry name" value="EAL domain"/>
    <property type="match status" value="1"/>
</dbReference>
<dbReference type="GO" id="GO:0016020">
    <property type="term" value="C:membrane"/>
    <property type="evidence" value="ECO:0007669"/>
    <property type="project" value="InterPro"/>
</dbReference>
<dbReference type="InterPro" id="IPR000160">
    <property type="entry name" value="GGDEF_dom"/>
</dbReference>
<dbReference type="PANTHER" id="PTHR44757:SF2">
    <property type="entry name" value="BIOFILM ARCHITECTURE MAINTENANCE PROTEIN MBAA"/>
    <property type="match status" value="1"/>
</dbReference>
<dbReference type="Pfam" id="PF00563">
    <property type="entry name" value="EAL"/>
    <property type="match status" value="1"/>
</dbReference>
<dbReference type="PROSITE" id="PS50887">
    <property type="entry name" value="GGDEF"/>
    <property type="match status" value="1"/>
</dbReference>
<dbReference type="InterPro" id="IPR029787">
    <property type="entry name" value="Nucleotide_cyclase"/>
</dbReference>
<comment type="caution">
    <text evidence="1">The sequence shown here is derived from an EMBL/GenBank/DDBJ whole genome shotgun (WGS) entry which is preliminary data.</text>
</comment>
<dbReference type="SMART" id="SM00052">
    <property type="entry name" value="EAL"/>
    <property type="match status" value="1"/>
</dbReference>
<proteinExistence type="predicted"/>
<dbReference type="Gene3D" id="3.30.450.20">
    <property type="entry name" value="PAS domain"/>
    <property type="match status" value="1"/>
</dbReference>
<dbReference type="EMBL" id="JAABLQ010000001">
    <property type="protein sequence ID" value="NBN77038.1"/>
    <property type="molecule type" value="Genomic_DNA"/>
</dbReference>
<protein>
    <submittedName>
        <fullName evidence="1">EAL domain-containing protein</fullName>
    </submittedName>
</protein>
<dbReference type="NCBIfam" id="TIGR00229">
    <property type="entry name" value="sensory_box"/>
    <property type="match status" value="1"/>
</dbReference>
<dbReference type="SMART" id="SM00091">
    <property type="entry name" value="PAS"/>
    <property type="match status" value="1"/>
</dbReference>
<dbReference type="NCBIfam" id="TIGR00254">
    <property type="entry name" value="GGDEF"/>
    <property type="match status" value="1"/>
</dbReference>
<dbReference type="PROSITE" id="PS50112">
    <property type="entry name" value="PAS"/>
    <property type="match status" value="1"/>
</dbReference>
<organism evidence="1 2">
    <name type="scientific">Pannonibacter tanglangensis</name>
    <dbReference type="NCBI Taxonomy" id="2750084"/>
    <lineage>
        <taxon>Bacteria</taxon>
        <taxon>Pseudomonadati</taxon>
        <taxon>Pseudomonadota</taxon>
        <taxon>Alphaproteobacteria</taxon>
        <taxon>Hyphomicrobiales</taxon>
        <taxon>Stappiaceae</taxon>
        <taxon>Pannonibacter</taxon>
    </lineage>
</organism>
<dbReference type="SMART" id="SM00304">
    <property type="entry name" value="HAMP"/>
    <property type="match status" value="1"/>
</dbReference>
<dbReference type="SMART" id="SM00267">
    <property type="entry name" value="GGDEF"/>
    <property type="match status" value="1"/>
</dbReference>
<dbReference type="PROSITE" id="PS50885">
    <property type="entry name" value="HAMP"/>
    <property type="match status" value="1"/>
</dbReference>
<evidence type="ECO:0000313" key="2">
    <source>
        <dbReference type="Proteomes" id="UP000586722"/>
    </source>
</evidence>
<dbReference type="Proteomes" id="UP000586722">
    <property type="component" value="Unassembled WGS sequence"/>
</dbReference>
<dbReference type="Gene3D" id="6.10.340.10">
    <property type="match status" value="1"/>
</dbReference>
<name>A0A7X5EZP9_9HYPH</name>
<dbReference type="PROSITE" id="PS50883">
    <property type="entry name" value="EAL"/>
    <property type="match status" value="1"/>
</dbReference>
<dbReference type="Pfam" id="PF12860">
    <property type="entry name" value="PAS_7"/>
    <property type="match status" value="1"/>
</dbReference>
<reference evidence="2" key="1">
    <citation type="submission" date="2020-01" db="EMBL/GenBank/DDBJ databases">
        <authorList>
            <person name="Fang Y."/>
            <person name="Sun R."/>
            <person name="Nie L."/>
            <person name="He J."/>
            <person name="Hao L."/>
            <person name="Wang L."/>
            <person name="Su S."/>
            <person name="Lv E."/>
            <person name="Zhang Z."/>
            <person name="Xie R."/>
            <person name="Liu H."/>
        </authorList>
    </citation>
    <scope>NUCLEOTIDE SEQUENCE [LARGE SCALE GENOMIC DNA]</scope>
    <source>
        <strain evidence="2">XCT-53</strain>
    </source>
</reference>
<dbReference type="FunFam" id="3.30.70.270:FF:000001">
    <property type="entry name" value="Diguanylate cyclase domain protein"/>
    <property type="match status" value="1"/>
</dbReference>
<accession>A0A7X5EZP9</accession>
<gene>
    <name evidence="1" type="ORF">GWI72_02020</name>
</gene>
<dbReference type="GO" id="GO:0003824">
    <property type="term" value="F:catalytic activity"/>
    <property type="evidence" value="ECO:0007669"/>
    <property type="project" value="UniProtKB-ARBA"/>
</dbReference>
<dbReference type="CDD" id="cd00130">
    <property type="entry name" value="PAS"/>
    <property type="match status" value="1"/>
</dbReference>
<dbReference type="Pfam" id="PF00672">
    <property type="entry name" value="HAMP"/>
    <property type="match status" value="1"/>
</dbReference>
<dbReference type="SUPFAM" id="SSF55073">
    <property type="entry name" value="Nucleotide cyclase"/>
    <property type="match status" value="1"/>
</dbReference>
<dbReference type="Pfam" id="PF00990">
    <property type="entry name" value="GGDEF"/>
    <property type="match status" value="1"/>
</dbReference>
<dbReference type="AlphaFoldDB" id="A0A7X5EZP9"/>
<keyword evidence="2" id="KW-1185">Reference proteome</keyword>
<dbReference type="InterPro" id="IPR003660">
    <property type="entry name" value="HAMP_dom"/>
</dbReference>
<dbReference type="InterPro" id="IPR035965">
    <property type="entry name" value="PAS-like_dom_sf"/>
</dbReference>
<evidence type="ECO:0000313" key="1">
    <source>
        <dbReference type="EMBL" id="NBN77038.1"/>
    </source>
</evidence>
<dbReference type="InterPro" id="IPR035919">
    <property type="entry name" value="EAL_sf"/>
</dbReference>